<dbReference type="AlphaFoldDB" id="A0A0S4QTU6"/>
<protein>
    <submittedName>
        <fullName evidence="3">FHA domain-containing protein</fullName>
    </submittedName>
</protein>
<evidence type="ECO:0000259" key="2">
    <source>
        <dbReference type="PROSITE" id="PS50006"/>
    </source>
</evidence>
<dbReference type="PROSITE" id="PS50006">
    <property type="entry name" value="FHA_DOMAIN"/>
    <property type="match status" value="1"/>
</dbReference>
<feature type="domain" description="FHA" evidence="2">
    <location>
        <begin position="382"/>
        <end position="438"/>
    </location>
</feature>
<dbReference type="CDD" id="cd00060">
    <property type="entry name" value="FHA"/>
    <property type="match status" value="1"/>
</dbReference>
<dbReference type="InterPro" id="IPR008984">
    <property type="entry name" value="SMAD_FHA_dom_sf"/>
</dbReference>
<organism evidence="3 4">
    <name type="scientific">Parafrankia irregularis</name>
    <dbReference type="NCBI Taxonomy" id="795642"/>
    <lineage>
        <taxon>Bacteria</taxon>
        <taxon>Bacillati</taxon>
        <taxon>Actinomycetota</taxon>
        <taxon>Actinomycetes</taxon>
        <taxon>Frankiales</taxon>
        <taxon>Frankiaceae</taxon>
        <taxon>Parafrankia</taxon>
    </lineage>
</organism>
<sequence length="478" mass="49919">MAGLDRFRVVVGAGNSGQPGVVVRLPGVLVVASVARPETIETTKRLLALCADAAGEVSATGTALVRQAGALLFNTEAERVPAFGLLTTSNNRILVLIHGAMDVVATGPTPVALSGMDSAIWVDRLLPAEISRVDIGPTDTLHGAPRSGFTGLDDLGFPLDLRIGAVPGIGVSLISADASPLAASSAAAGAGADGFLAGFDSPREPMTGAAPIPTPGTRLPDPLSTAPPPLIPLRSQDDEVHRRLVAAAEPTQAADFDELDEDPPTALAEHELLARRQRHDDLTDDLDDDQDAVTQLPGDQSFTVSDLIEDDDAATMLPDAAQPQVEGILCAHGHFNHPLAPYCAECGISLAQQTNRTVLGPRPPVGVLVFDDGQTVNVDMDLVIGRQPDRDEAVRAGNARPLPVEDGESAVSRVHAVITLNGWDAVITDRGSANGTYIAPPEATVWTPLSPHQPAPLVPGTRVQVGKRTFVFNSHIQI</sequence>
<evidence type="ECO:0000313" key="3">
    <source>
        <dbReference type="EMBL" id="CUU58543.1"/>
    </source>
</evidence>
<dbReference type="Proteomes" id="UP000198802">
    <property type="component" value="Unassembled WGS sequence"/>
</dbReference>
<evidence type="ECO:0000256" key="1">
    <source>
        <dbReference type="ARBA" id="ARBA00022553"/>
    </source>
</evidence>
<dbReference type="EMBL" id="FAOZ01000020">
    <property type="protein sequence ID" value="CUU58543.1"/>
    <property type="molecule type" value="Genomic_DNA"/>
</dbReference>
<keyword evidence="4" id="KW-1185">Reference proteome</keyword>
<accession>A0A0S4QTU6</accession>
<dbReference type="SUPFAM" id="SSF49879">
    <property type="entry name" value="SMAD/FHA domain"/>
    <property type="match status" value="1"/>
</dbReference>
<keyword evidence="1" id="KW-0597">Phosphoprotein</keyword>
<reference evidence="4" key="1">
    <citation type="submission" date="2015-11" db="EMBL/GenBank/DDBJ databases">
        <authorList>
            <person name="Varghese N."/>
        </authorList>
    </citation>
    <scope>NUCLEOTIDE SEQUENCE [LARGE SCALE GENOMIC DNA]</scope>
    <source>
        <strain evidence="4">DSM 45899</strain>
    </source>
</reference>
<dbReference type="RefSeq" id="WP_091281813.1">
    <property type="nucleotide sequence ID" value="NZ_FAOZ01000020.1"/>
</dbReference>
<name>A0A0S4QTU6_9ACTN</name>
<dbReference type="Pfam" id="PF00498">
    <property type="entry name" value="FHA"/>
    <property type="match status" value="1"/>
</dbReference>
<evidence type="ECO:0000313" key="4">
    <source>
        <dbReference type="Proteomes" id="UP000198802"/>
    </source>
</evidence>
<proteinExistence type="predicted"/>
<dbReference type="InterPro" id="IPR000253">
    <property type="entry name" value="FHA_dom"/>
</dbReference>
<gene>
    <name evidence="3" type="ORF">Ga0074812_12041</name>
</gene>
<dbReference type="Gene3D" id="2.60.200.20">
    <property type="match status" value="1"/>
</dbReference>